<gene>
    <name evidence="6" type="ORF">GA0070624_3241</name>
</gene>
<comment type="cofactor">
    <cofactor evidence="3">
        <name>Mg(2+)</name>
        <dbReference type="ChEBI" id="CHEBI:18420"/>
    </cofactor>
    <text evidence="3">Binds 2 magnesium ions per subunit.</text>
</comment>
<dbReference type="PANTHER" id="PTHR16222">
    <property type="entry name" value="ADP-RIBOSYLGLYCOHYDROLASE"/>
    <property type="match status" value="1"/>
</dbReference>
<evidence type="ECO:0000259" key="5">
    <source>
        <dbReference type="PROSITE" id="PS50056"/>
    </source>
</evidence>
<dbReference type="InterPro" id="IPR005502">
    <property type="entry name" value="Ribosyl_crysJ1"/>
</dbReference>
<feature type="binding site" evidence="3">
    <location>
        <position position="60"/>
    </location>
    <ligand>
        <name>Mg(2+)</name>
        <dbReference type="ChEBI" id="CHEBI:18420"/>
        <label>1</label>
    </ligand>
</feature>
<feature type="binding site" evidence="3">
    <location>
        <position position="62"/>
    </location>
    <ligand>
        <name>Mg(2+)</name>
        <dbReference type="ChEBI" id="CHEBI:18420"/>
        <label>1</label>
    </ligand>
</feature>
<protein>
    <submittedName>
        <fullName evidence="6">ADP-ribosylglycohydrolase</fullName>
    </submittedName>
</protein>
<accession>A0A1C6S9H1</accession>
<dbReference type="InterPro" id="IPR036705">
    <property type="entry name" value="Ribosyl_crysJ1_sf"/>
</dbReference>
<feature type="binding site" evidence="3">
    <location>
        <position position="283"/>
    </location>
    <ligand>
        <name>Mg(2+)</name>
        <dbReference type="ChEBI" id="CHEBI:18420"/>
        <label>1</label>
    </ligand>
</feature>
<evidence type="ECO:0000256" key="4">
    <source>
        <dbReference type="SAM" id="MobiDB-lite"/>
    </source>
</evidence>
<keyword evidence="2 6" id="KW-0378">Hydrolase</keyword>
<dbReference type="Proteomes" id="UP000199413">
    <property type="component" value="Unassembled WGS sequence"/>
</dbReference>
<dbReference type="InterPro" id="IPR016130">
    <property type="entry name" value="Tyr_Pase_AS"/>
</dbReference>
<reference evidence="7" key="1">
    <citation type="submission" date="2016-06" db="EMBL/GenBank/DDBJ databases">
        <authorList>
            <person name="Varghese N."/>
            <person name="Submissions Spin"/>
        </authorList>
    </citation>
    <scope>NUCLEOTIDE SEQUENCE [LARGE SCALE GENOMIC DNA]</scope>
    <source>
        <strain evidence="7">DSM 45431</strain>
    </source>
</reference>
<dbReference type="RefSeq" id="WP_091348935.1">
    <property type="nucleotide sequence ID" value="NZ_FMHV01000002.1"/>
</dbReference>
<keyword evidence="3" id="KW-0460">Magnesium</keyword>
<dbReference type="EMBL" id="FMHV01000002">
    <property type="protein sequence ID" value="SCL26118.1"/>
    <property type="molecule type" value="Genomic_DNA"/>
</dbReference>
<dbReference type="Pfam" id="PF03747">
    <property type="entry name" value="ADP_ribosyl_GH"/>
    <property type="match status" value="1"/>
</dbReference>
<dbReference type="AlphaFoldDB" id="A0A1C6S9H1"/>
<dbReference type="PANTHER" id="PTHR16222:SF24">
    <property type="entry name" value="ADP-RIBOSYLHYDROLASE ARH3"/>
    <property type="match status" value="1"/>
</dbReference>
<feature type="region of interest" description="Disordered" evidence="4">
    <location>
        <begin position="36"/>
        <end position="56"/>
    </location>
</feature>
<feature type="domain" description="Tyrosine specific protein phosphatases" evidence="5">
    <location>
        <begin position="437"/>
        <end position="472"/>
    </location>
</feature>
<dbReference type="OrthoDB" id="9798107at2"/>
<dbReference type="Gene3D" id="1.10.4080.10">
    <property type="entry name" value="ADP-ribosylation/Crystallin J1"/>
    <property type="match status" value="1"/>
</dbReference>
<evidence type="ECO:0000313" key="7">
    <source>
        <dbReference type="Proteomes" id="UP000199413"/>
    </source>
</evidence>
<dbReference type="InterPro" id="IPR000387">
    <property type="entry name" value="Tyr_Pase_dom"/>
</dbReference>
<keyword evidence="7" id="KW-1185">Reference proteome</keyword>
<dbReference type="InterPro" id="IPR050792">
    <property type="entry name" value="ADP-ribosylglycohydrolase"/>
</dbReference>
<feature type="binding site" evidence="3">
    <location>
        <position position="285"/>
    </location>
    <ligand>
        <name>Mg(2+)</name>
        <dbReference type="ChEBI" id="CHEBI:18420"/>
        <label>1</label>
    </ligand>
</feature>
<evidence type="ECO:0000256" key="3">
    <source>
        <dbReference type="PIRSR" id="PIRSR605502-1"/>
    </source>
</evidence>
<evidence type="ECO:0000256" key="1">
    <source>
        <dbReference type="ARBA" id="ARBA00010702"/>
    </source>
</evidence>
<comment type="similarity">
    <text evidence="1">Belongs to the ADP-ribosylglycohydrolase family.</text>
</comment>
<dbReference type="InterPro" id="IPR029021">
    <property type="entry name" value="Prot-tyrosine_phosphatase-like"/>
</dbReference>
<organism evidence="6 7">
    <name type="scientific">Micromonospora rhizosphaerae</name>
    <dbReference type="NCBI Taxonomy" id="568872"/>
    <lineage>
        <taxon>Bacteria</taxon>
        <taxon>Bacillati</taxon>
        <taxon>Actinomycetota</taxon>
        <taxon>Actinomycetes</taxon>
        <taxon>Micromonosporales</taxon>
        <taxon>Micromonosporaceae</taxon>
        <taxon>Micromonospora</taxon>
    </lineage>
</organism>
<proteinExistence type="inferred from homology"/>
<dbReference type="PROSITE" id="PS00383">
    <property type="entry name" value="TYR_PHOSPHATASE_1"/>
    <property type="match status" value="1"/>
</dbReference>
<dbReference type="GO" id="GO:0016787">
    <property type="term" value="F:hydrolase activity"/>
    <property type="evidence" value="ECO:0007669"/>
    <property type="project" value="UniProtKB-KW"/>
</dbReference>
<evidence type="ECO:0000256" key="2">
    <source>
        <dbReference type="ARBA" id="ARBA00022801"/>
    </source>
</evidence>
<dbReference type="STRING" id="568872.GA0070624_3241"/>
<feature type="binding site" evidence="3">
    <location>
        <position position="61"/>
    </location>
    <ligand>
        <name>Mg(2+)</name>
        <dbReference type="ChEBI" id="CHEBI:18420"/>
        <label>1</label>
    </ligand>
</feature>
<dbReference type="GO" id="GO:0046872">
    <property type="term" value="F:metal ion binding"/>
    <property type="evidence" value="ECO:0007669"/>
    <property type="project" value="UniProtKB-KW"/>
</dbReference>
<keyword evidence="3" id="KW-0479">Metal-binding</keyword>
<evidence type="ECO:0000313" key="6">
    <source>
        <dbReference type="EMBL" id="SCL26118.1"/>
    </source>
</evidence>
<dbReference type="SUPFAM" id="SSF101478">
    <property type="entry name" value="ADP-ribosylglycohydrolase"/>
    <property type="match status" value="1"/>
</dbReference>
<sequence>MAATVPLNAIQSDRAAGVLLGAACGDALGVPYEFGPPLSPSEQPEMRGGGLGPYAPGEYSDDTQMAMCIAEVSASGADLRSSDALDRIAGNFLRWRREGASDIGAQTRQVLDAVSQVRGAGAAAAMRDAAADLHRRTGRSAGNGSLMRTAPVALAYLGQPDALAEAARAVSELTHHDPLAGDACVLWCAGIRRAVLDGTFHGVRDGLDLLPAQRRDRWSGWLAEAESKPPEQFRPNGFVVAALQAAWSAINHTDVPDHDPGQSSFPCQHLERALTAAVRVGDDTDTVAAIAGALLGARWGSSAVPLPWQRVVHGWPRRRAADLIRLALLTAQGGHAGQGGWPGCARAPRPAVAPLMLAHPHDPGVLLGNLHTDVAAAGATAVVSLCRVGCDDFDDVAVADRVSVWLVDQPGANADTHFVVDQAARMLVELRKERHVVLLHCAAGQSRTPAVAARYTTLTTGIPARSALAELRGLLDTHGWTLNPQLRQVVEEL</sequence>
<feature type="binding site" evidence="3">
    <location>
        <position position="286"/>
    </location>
    <ligand>
        <name>Mg(2+)</name>
        <dbReference type="ChEBI" id="CHEBI:18420"/>
        <label>1</label>
    </ligand>
</feature>
<dbReference type="Gene3D" id="3.90.190.10">
    <property type="entry name" value="Protein tyrosine phosphatase superfamily"/>
    <property type="match status" value="1"/>
</dbReference>
<dbReference type="SUPFAM" id="SSF52799">
    <property type="entry name" value="(Phosphotyrosine protein) phosphatases II"/>
    <property type="match status" value="1"/>
</dbReference>
<name>A0A1C6S9H1_9ACTN</name>
<dbReference type="PROSITE" id="PS50056">
    <property type="entry name" value="TYR_PHOSPHATASE_2"/>
    <property type="match status" value="1"/>
</dbReference>